<comment type="caution">
    <text evidence="2">The sequence shown here is derived from an EMBL/GenBank/DDBJ whole genome shotgun (WGS) entry which is preliminary data.</text>
</comment>
<sequence>MSLTVNETDILIDGMKILFKSSDYDEQVRLLTLSPPNWGRPQIQKFFSCNEWQARKAIELRDSFG</sequence>
<dbReference type="EMBL" id="CAJOBH010168989">
    <property type="protein sequence ID" value="CAF4904729.1"/>
    <property type="molecule type" value="Genomic_DNA"/>
</dbReference>
<evidence type="ECO:0000313" key="1">
    <source>
        <dbReference type="EMBL" id="CAF4904729.1"/>
    </source>
</evidence>
<name>A0A8S3EKW4_9BILA</name>
<dbReference type="AlphaFoldDB" id="A0A8S3EKW4"/>
<dbReference type="EMBL" id="CAJOBI010230404">
    <property type="protein sequence ID" value="CAF5063108.1"/>
    <property type="molecule type" value="Genomic_DNA"/>
</dbReference>
<organism evidence="2 3">
    <name type="scientific">Rotaria magnacalcarata</name>
    <dbReference type="NCBI Taxonomy" id="392030"/>
    <lineage>
        <taxon>Eukaryota</taxon>
        <taxon>Metazoa</taxon>
        <taxon>Spiralia</taxon>
        <taxon>Gnathifera</taxon>
        <taxon>Rotifera</taxon>
        <taxon>Eurotatoria</taxon>
        <taxon>Bdelloidea</taxon>
        <taxon>Philodinida</taxon>
        <taxon>Philodinidae</taxon>
        <taxon>Rotaria</taxon>
    </lineage>
</organism>
<dbReference type="Proteomes" id="UP000676336">
    <property type="component" value="Unassembled WGS sequence"/>
</dbReference>
<proteinExistence type="predicted"/>
<feature type="non-terminal residue" evidence="2">
    <location>
        <position position="65"/>
    </location>
</feature>
<evidence type="ECO:0000313" key="3">
    <source>
        <dbReference type="Proteomes" id="UP000676336"/>
    </source>
</evidence>
<evidence type="ECO:0000313" key="2">
    <source>
        <dbReference type="EMBL" id="CAF5063108.1"/>
    </source>
</evidence>
<reference evidence="2" key="1">
    <citation type="submission" date="2021-02" db="EMBL/GenBank/DDBJ databases">
        <authorList>
            <person name="Nowell W R."/>
        </authorList>
    </citation>
    <scope>NUCLEOTIDE SEQUENCE</scope>
</reference>
<protein>
    <submittedName>
        <fullName evidence="2">Uncharacterized protein</fullName>
    </submittedName>
</protein>
<gene>
    <name evidence="1" type="ORF">BYL167_LOCUS52337</name>
    <name evidence="2" type="ORF">SMN809_LOCUS59875</name>
</gene>
<accession>A0A8S3EKW4</accession>
<dbReference type="Proteomes" id="UP000681967">
    <property type="component" value="Unassembled WGS sequence"/>
</dbReference>